<dbReference type="PANTHER" id="PTHR38479:SF2">
    <property type="entry name" value="WINGED HELIX DNA-BINDING DOMAIN-CONTAINING PROTEIN"/>
    <property type="match status" value="1"/>
</dbReference>
<evidence type="ECO:0000313" key="1">
    <source>
        <dbReference type="EMBL" id="BBX16619.1"/>
    </source>
</evidence>
<dbReference type="EMBL" id="AP022563">
    <property type="protein sequence ID" value="BBX16619.1"/>
    <property type="molecule type" value="Genomic_DNA"/>
</dbReference>
<dbReference type="AlphaFoldDB" id="A0A7I7JZD2"/>
<dbReference type="OrthoDB" id="9148135at2"/>
<dbReference type="PANTHER" id="PTHR38479">
    <property type="entry name" value="LMO0824 PROTEIN"/>
    <property type="match status" value="1"/>
</dbReference>
<reference evidence="1 2" key="1">
    <citation type="journal article" date="2019" name="Emerg. Microbes Infect.">
        <title>Comprehensive subspecies identification of 175 nontuberculous mycobacteria species based on 7547 genomic profiles.</title>
        <authorList>
            <person name="Matsumoto Y."/>
            <person name="Kinjo T."/>
            <person name="Motooka D."/>
            <person name="Nabeya D."/>
            <person name="Jung N."/>
            <person name="Uechi K."/>
            <person name="Horii T."/>
            <person name="Iida T."/>
            <person name="Fujita J."/>
            <person name="Nakamura S."/>
        </authorList>
    </citation>
    <scope>NUCLEOTIDE SEQUENCE [LARGE SCALE GENOMIC DNA]</scope>
    <source>
        <strain evidence="1 2">JCM 6396</strain>
    </source>
</reference>
<dbReference type="Proteomes" id="UP000467006">
    <property type="component" value="Chromosome"/>
</dbReference>
<evidence type="ECO:0000313" key="2">
    <source>
        <dbReference type="Proteomes" id="UP000467006"/>
    </source>
</evidence>
<gene>
    <name evidence="1" type="ORF">MDUV_14790</name>
</gene>
<proteinExistence type="predicted"/>
<dbReference type="KEGG" id="mdu:MDUV_14790"/>
<protein>
    <submittedName>
        <fullName evidence="1">Uncharacterized protein</fullName>
    </submittedName>
</protein>
<accession>A0A7I7JZD2</accession>
<dbReference type="InterPro" id="IPR009351">
    <property type="entry name" value="AlkZ-like"/>
</dbReference>
<dbReference type="Pfam" id="PF06224">
    <property type="entry name" value="AlkZ-like"/>
    <property type="match status" value="1"/>
</dbReference>
<name>A0A7I7JZD2_9MYCO</name>
<sequence length="385" mass="42165">MQRFTVEQRRARLARRHHLLAPADSVEAVTGALVGLHATDPATPHLSLWARRSGYTVDDLNGALYERRSLVKHLAMRRTLWVVRPQDLPEVQSGASDRVAANEARRLAADAEKSGVAADGNAWLETACAAVLRHLHAAGPCSARQLREALPELTGTHDPAPGKPYGGEGHVAPRVLTVLSARGEILRGPNDGGWTTSRPQWVTAGQWLPPADAVTPERARAQLVRRWLYAFGPATVTDLKWWFGTTLGWVRRALAELDAVEVAMDGTVGYVLPGDDGSDPEPTEWCALLPALDVTTMGWSERDWYLGPHRDAVFDRNGNAGPTVWVDGRVVGAWRQDADGDVELILLEDVGRSAREALSERAHALTHWLNGVRVNPRFPSPAIKR</sequence>
<dbReference type="RefSeq" id="WP_098005744.1">
    <property type="nucleotide sequence ID" value="NZ_AP022563.1"/>
</dbReference>
<keyword evidence="2" id="KW-1185">Reference proteome</keyword>
<organism evidence="1 2">
    <name type="scientific">Mycolicibacterium duvalii</name>
    <dbReference type="NCBI Taxonomy" id="39688"/>
    <lineage>
        <taxon>Bacteria</taxon>
        <taxon>Bacillati</taxon>
        <taxon>Actinomycetota</taxon>
        <taxon>Actinomycetes</taxon>
        <taxon>Mycobacteriales</taxon>
        <taxon>Mycobacteriaceae</taxon>
        <taxon>Mycolicibacterium</taxon>
    </lineage>
</organism>